<dbReference type="GO" id="GO:0016491">
    <property type="term" value="F:oxidoreductase activity"/>
    <property type="evidence" value="ECO:0007669"/>
    <property type="project" value="UniProtKB-KW"/>
</dbReference>
<dbReference type="eggNOG" id="COG0644">
    <property type="taxonomic scope" value="Bacteria"/>
</dbReference>
<evidence type="ECO:0000256" key="1">
    <source>
        <dbReference type="ARBA" id="ARBA00023002"/>
    </source>
</evidence>
<protein>
    <submittedName>
        <fullName evidence="3">Halogenase</fullName>
    </submittedName>
</protein>
<reference evidence="3 4" key="1">
    <citation type="submission" date="2013-05" db="EMBL/GenBank/DDBJ databases">
        <title>Genome assembly of Chondromyces apiculatus DSM 436.</title>
        <authorList>
            <person name="Sharma G."/>
            <person name="Khatri I."/>
            <person name="Kaur C."/>
            <person name="Mayilraj S."/>
            <person name="Subramanian S."/>
        </authorList>
    </citation>
    <scope>NUCLEOTIDE SEQUENCE [LARGE SCALE GENOMIC DNA]</scope>
    <source>
        <strain evidence="3 4">DSM 436</strain>
    </source>
</reference>
<dbReference type="InterPro" id="IPR002938">
    <property type="entry name" value="FAD-bd"/>
</dbReference>
<feature type="domain" description="FAD-binding" evidence="2">
    <location>
        <begin position="4"/>
        <end position="188"/>
    </location>
</feature>
<dbReference type="SUPFAM" id="SSF51905">
    <property type="entry name" value="FAD/NAD(P)-binding domain"/>
    <property type="match status" value="1"/>
</dbReference>
<dbReference type="PANTHER" id="PTHR43747">
    <property type="entry name" value="FAD-BINDING PROTEIN"/>
    <property type="match status" value="1"/>
</dbReference>
<name>A0A017T952_9BACT</name>
<organism evidence="3 4">
    <name type="scientific">Chondromyces apiculatus DSM 436</name>
    <dbReference type="NCBI Taxonomy" id="1192034"/>
    <lineage>
        <taxon>Bacteria</taxon>
        <taxon>Pseudomonadati</taxon>
        <taxon>Myxococcota</taxon>
        <taxon>Polyangia</taxon>
        <taxon>Polyangiales</taxon>
        <taxon>Polyangiaceae</taxon>
        <taxon>Chondromyces</taxon>
    </lineage>
</organism>
<dbReference type="RefSeq" id="WP_044241438.1">
    <property type="nucleotide sequence ID" value="NZ_ASRX01000021.1"/>
</dbReference>
<dbReference type="InterPro" id="IPR036188">
    <property type="entry name" value="FAD/NAD-bd_sf"/>
</dbReference>
<dbReference type="AlphaFoldDB" id="A0A017T952"/>
<evidence type="ECO:0000259" key="2">
    <source>
        <dbReference type="Pfam" id="PF01494"/>
    </source>
</evidence>
<keyword evidence="4" id="KW-1185">Reference proteome</keyword>
<proteinExistence type="predicted"/>
<gene>
    <name evidence="3" type="ORF">CAP_3059</name>
</gene>
<accession>A0A017T952</accession>
<dbReference type="InterPro" id="IPR050816">
    <property type="entry name" value="Flavin-dep_Halogenase_NPB"/>
</dbReference>
<evidence type="ECO:0000313" key="3">
    <source>
        <dbReference type="EMBL" id="EYF05769.1"/>
    </source>
</evidence>
<keyword evidence="1" id="KW-0560">Oxidoreductase</keyword>
<sequence length="608" mass="68494">MRAYDVVIIGSGIAGGFLARHLRLTHPDLAVLVLEAAATIDDYKVGESTVEVAASYMIRRLDLGTYLYQHQLPKNGLRFFFDSAGKDLPLQRMSEIGSDHLPYHPSFQLERARLERDLVTMNRASGAEVALGAKVVDLRIDAESHHTVVYEQDGARHEVTCRWLCDASGRRHVLLRKLGKKVHKETRLNTAAAWARYRGVGGLDAVRDDAWRDRVRYTSRHLSTNHLMYDGYWIWFIPLAGDLMSVGVVYDKDRLNALGTPGPRNREDFERFLAGHRAASDLLKHPSRADMEDFQAYAHLPYHADLYFSTDRVAVTGEAGAFTDPFYSPGSDFIATANEFIVSMISSEIAGDRSAFEEKVKAYDAYYRFKYESTLLLYSRMYPVFGSFELYRLKYLLDFNNYYNLVLWPFLAGRLTDVAWLREELRLTDYVLRALSTMADHFSALAADLHGRGEYFARNEGQWANGLNGVAQLQRVVSPRFDPTFRRDQIDRAYGSVFAALLERRLGATGLSDRASLVSELSLREILRMKDLSPPVLSGLSRRVGDRLARELRRELPTAGVTSVDVDLSGASPRVIGPVEGSDDHLRAQTRAQALWDTPAGSLAHVTV</sequence>
<dbReference type="STRING" id="1192034.CAP_3059"/>
<dbReference type="GO" id="GO:0071949">
    <property type="term" value="F:FAD binding"/>
    <property type="evidence" value="ECO:0007669"/>
    <property type="project" value="InterPro"/>
</dbReference>
<dbReference type="Proteomes" id="UP000019678">
    <property type="component" value="Unassembled WGS sequence"/>
</dbReference>
<dbReference type="EMBL" id="ASRX01000021">
    <property type="protein sequence ID" value="EYF05769.1"/>
    <property type="molecule type" value="Genomic_DNA"/>
</dbReference>
<dbReference type="OrthoDB" id="103324at2"/>
<dbReference type="Pfam" id="PF01494">
    <property type="entry name" value="FAD_binding_3"/>
    <property type="match status" value="1"/>
</dbReference>
<comment type="caution">
    <text evidence="3">The sequence shown here is derived from an EMBL/GenBank/DDBJ whole genome shotgun (WGS) entry which is preliminary data.</text>
</comment>
<dbReference type="Gene3D" id="3.50.50.60">
    <property type="entry name" value="FAD/NAD(P)-binding domain"/>
    <property type="match status" value="1"/>
</dbReference>
<evidence type="ECO:0000313" key="4">
    <source>
        <dbReference type="Proteomes" id="UP000019678"/>
    </source>
</evidence>
<dbReference type="PANTHER" id="PTHR43747:SF5">
    <property type="entry name" value="FAD-BINDING DOMAIN-CONTAINING PROTEIN"/>
    <property type="match status" value="1"/>
</dbReference>